<dbReference type="GO" id="GO:0046789">
    <property type="term" value="F:host cell surface receptor binding"/>
    <property type="evidence" value="ECO:0007669"/>
    <property type="project" value="InterPro"/>
</dbReference>
<organism evidence="2">
    <name type="scientific">Plasmodium falciparum</name>
    <name type="common">malaria parasite P. falciparum</name>
    <dbReference type="NCBI Taxonomy" id="5833"/>
    <lineage>
        <taxon>Eukaryota</taxon>
        <taxon>Sar</taxon>
        <taxon>Alveolata</taxon>
        <taxon>Apicomplexa</taxon>
        <taxon>Aconoidasida</taxon>
        <taxon>Haemosporida</taxon>
        <taxon>Plasmodiidae</taxon>
        <taxon>Plasmodium</taxon>
        <taxon>Plasmodium (Laverania)</taxon>
    </lineage>
</organism>
<dbReference type="InterPro" id="IPR008602">
    <property type="entry name" value="Duffy-antigen-binding"/>
</dbReference>
<name>D3GHR7_PLAFA</name>
<evidence type="ECO:0000259" key="1">
    <source>
        <dbReference type="Pfam" id="PF05424"/>
    </source>
</evidence>
<dbReference type="InterPro" id="IPR042202">
    <property type="entry name" value="Duffy-ag-bd_sf"/>
</dbReference>
<feature type="domain" description="Duffy-antigen binding" evidence="1">
    <location>
        <begin position="1"/>
        <end position="89"/>
    </location>
</feature>
<dbReference type="GO" id="GO:0016020">
    <property type="term" value="C:membrane"/>
    <property type="evidence" value="ECO:0007669"/>
    <property type="project" value="InterPro"/>
</dbReference>
<accession>D3GHR7</accession>
<dbReference type="AlphaFoldDB" id="D3GHR7"/>
<dbReference type="Pfam" id="PF05424">
    <property type="entry name" value="Duffy_binding"/>
    <property type="match status" value="1"/>
</dbReference>
<dbReference type="EMBL" id="FJ876543">
    <property type="protein sequence ID" value="ACZ81737.1"/>
    <property type="molecule type" value="mRNA"/>
</dbReference>
<feature type="non-terminal residue" evidence="2">
    <location>
        <position position="128"/>
    </location>
</feature>
<protein>
    <submittedName>
        <fullName evidence="2">Erythrocyte membrane protein</fullName>
    </submittedName>
</protein>
<gene>
    <name evidence="2" type="primary">var</name>
</gene>
<dbReference type="SUPFAM" id="SSF140924">
    <property type="entry name" value="Duffy binding domain-like"/>
    <property type="match status" value="1"/>
</dbReference>
<evidence type="ECO:0000313" key="2">
    <source>
        <dbReference type="EMBL" id="ACZ81737.1"/>
    </source>
</evidence>
<dbReference type="Gene3D" id="1.20.1310.20">
    <property type="entry name" value="Duffy-antigen binding domain"/>
    <property type="match status" value="1"/>
</dbReference>
<feature type="non-terminal residue" evidence="2">
    <location>
        <position position="1"/>
    </location>
</feature>
<sequence length="128" mass="15499">DIGDIVRGKDLLRGNNEIDREQKKKIQDNKKTILQRNILRMVEDELGRMGRRYKNATNVMLTDFNQLREDWWDANKKEVWKAITCNVTWFLLFYDKHVMDKIQLQNKLPMRHSLCPHILTIMCHQYLR</sequence>
<reference evidence="2" key="1">
    <citation type="journal article" date="2009" name="Malar. J.">
        <title>Sequence variation of PfEMP1-DBLalpha in association with rosette formation in Plasmodium falciparum isolates causing severe and uncomplicated malaria.</title>
        <authorList>
            <person name="Horata N."/>
            <person name="Kalambaheti T."/>
            <person name="Craig A."/>
            <person name="Khusmith S."/>
        </authorList>
    </citation>
    <scope>NUCLEOTIDE SEQUENCE</scope>
</reference>
<proteinExistence type="evidence at transcript level"/>